<sequence length="24" mass="2845">MTFICCNPHESNPQPQVPYTYHHT</sequence>
<reference evidence="1 2" key="1">
    <citation type="submission" date="2015-12" db="EMBL/GenBank/DDBJ databases">
        <title>Draft genome sequence of Moniliophthora roreri, the causal agent of frosty pod rot of cacao.</title>
        <authorList>
            <person name="Aime M.C."/>
            <person name="Diaz-Valderrama J.R."/>
            <person name="Kijpornyongpan T."/>
            <person name="Phillips-Mora W."/>
        </authorList>
    </citation>
    <scope>NUCLEOTIDE SEQUENCE [LARGE SCALE GENOMIC DNA]</scope>
    <source>
        <strain evidence="1 2">MCA 2952</strain>
    </source>
</reference>
<name>A0A0W0FY90_MONRR</name>
<evidence type="ECO:0000313" key="2">
    <source>
        <dbReference type="Proteomes" id="UP000054988"/>
    </source>
</evidence>
<dbReference type="Proteomes" id="UP000054988">
    <property type="component" value="Unassembled WGS sequence"/>
</dbReference>
<accession>A0A0W0FY90</accession>
<comment type="caution">
    <text evidence="1">The sequence shown here is derived from an EMBL/GenBank/DDBJ whole genome shotgun (WGS) entry which is preliminary data.</text>
</comment>
<dbReference type="AlphaFoldDB" id="A0A0W0FY90"/>
<gene>
    <name evidence="1" type="ORF">WG66_6099</name>
</gene>
<organism evidence="1 2">
    <name type="scientific">Moniliophthora roreri</name>
    <name type="common">Frosty pod rot fungus</name>
    <name type="synonym">Monilia roreri</name>
    <dbReference type="NCBI Taxonomy" id="221103"/>
    <lineage>
        <taxon>Eukaryota</taxon>
        <taxon>Fungi</taxon>
        <taxon>Dikarya</taxon>
        <taxon>Basidiomycota</taxon>
        <taxon>Agaricomycotina</taxon>
        <taxon>Agaricomycetes</taxon>
        <taxon>Agaricomycetidae</taxon>
        <taxon>Agaricales</taxon>
        <taxon>Marasmiineae</taxon>
        <taxon>Marasmiaceae</taxon>
        <taxon>Moniliophthora</taxon>
    </lineage>
</organism>
<dbReference type="EMBL" id="LATX01001487">
    <property type="protein sequence ID" value="KTB41324.1"/>
    <property type="molecule type" value="Genomic_DNA"/>
</dbReference>
<protein>
    <submittedName>
        <fullName evidence="1">Uncharacterized protein</fullName>
    </submittedName>
</protein>
<proteinExistence type="predicted"/>
<evidence type="ECO:0000313" key="1">
    <source>
        <dbReference type="EMBL" id="KTB41324.1"/>
    </source>
</evidence>